<dbReference type="InterPro" id="IPR050300">
    <property type="entry name" value="GDXG_lipolytic_enzyme"/>
</dbReference>
<dbReference type="PANTHER" id="PTHR48081">
    <property type="entry name" value="AB HYDROLASE SUPERFAMILY PROTEIN C4A8.06C"/>
    <property type="match status" value="1"/>
</dbReference>
<organism evidence="6 7">
    <name type="scientific">Jiangella mangrovi</name>
    <dbReference type="NCBI Taxonomy" id="1524084"/>
    <lineage>
        <taxon>Bacteria</taxon>
        <taxon>Bacillati</taxon>
        <taxon>Actinomycetota</taxon>
        <taxon>Actinomycetes</taxon>
        <taxon>Jiangellales</taxon>
        <taxon>Jiangellaceae</taxon>
        <taxon>Jiangella</taxon>
    </lineage>
</organism>
<keyword evidence="3" id="KW-0067">ATP-binding</keyword>
<proteinExistence type="predicted"/>
<feature type="transmembrane region" description="Helical" evidence="4">
    <location>
        <begin position="44"/>
        <end position="61"/>
    </location>
</feature>
<name>A0A7W9GSX9_9ACTN</name>
<comment type="caution">
    <text evidence="6">The sequence shown here is derived from an EMBL/GenBank/DDBJ whole genome shotgun (WGS) entry which is preliminary data.</text>
</comment>
<dbReference type="InterPro" id="IPR020587">
    <property type="entry name" value="RecA_monomer-monomer_interface"/>
</dbReference>
<evidence type="ECO:0000256" key="1">
    <source>
        <dbReference type="ARBA" id="ARBA00022741"/>
    </source>
</evidence>
<dbReference type="PROSITE" id="PS50163">
    <property type="entry name" value="RECA_3"/>
    <property type="match status" value="1"/>
</dbReference>
<evidence type="ECO:0000313" key="6">
    <source>
        <dbReference type="EMBL" id="MBB5789126.1"/>
    </source>
</evidence>
<keyword evidence="1" id="KW-0547">Nucleotide-binding</keyword>
<evidence type="ECO:0000256" key="4">
    <source>
        <dbReference type="SAM" id="Phobius"/>
    </source>
</evidence>
<feature type="domain" description="RecA family profile 2" evidence="5">
    <location>
        <begin position="109"/>
        <end position="177"/>
    </location>
</feature>
<keyword evidence="2" id="KW-0378">Hydrolase</keyword>
<dbReference type="GO" id="GO:0008094">
    <property type="term" value="F:ATP-dependent activity, acting on DNA"/>
    <property type="evidence" value="ECO:0007669"/>
    <property type="project" value="InterPro"/>
</dbReference>
<keyword evidence="4" id="KW-1133">Transmembrane helix</keyword>
<protein>
    <submittedName>
        <fullName evidence="6">Acetyl esterase/lipase</fullName>
    </submittedName>
</protein>
<dbReference type="EMBL" id="JACHMM010000001">
    <property type="protein sequence ID" value="MBB5789126.1"/>
    <property type="molecule type" value="Genomic_DNA"/>
</dbReference>
<dbReference type="InterPro" id="IPR029058">
    <property type="entry name" value="AB_hydrolase_fold"/>
</dbReference>
<dbReference type="GO" id="GO:0016787">
    <property type="term" value="F:hydrolase activity"/>
    <property type="evidence" value="ECO:0007669"/>
    <property type="project" value="UniProtKB-KW"/>
</dbReference>
<dbReference type="Pfam" id="PF20434">
    <property type="entry name" value="BD-FAE"/>
    <property type="match status" value="1"/>
</dbReference>
<evidence type="ECO:0000259" key="5">
    <source>
        <dbReference type="PROSITE" id="PS50163"/>
    </source>
</evidence>
<accession>A0A7W9GSX9</accession>
<evidence type="ECO:0000256" key="3">
    <source>
        <dbReference type="ARBA" id="ARBA00022840"/>
    </source>
</evidence>
<dbReference type="RefSeq" id="WP_184824286.1">
    <property type="nucleotide sequence ID" value="NZ_JACHMM010000001.1"/>
</dbReference>
<keyword evidence="7" id="KW-1185">Reference proteome</keyword>
<dbReference type="PANTHER" id="PTHR48081:SF33">
    <property type="entry name" value="KYNURENINE FORMAMIDASE"/>
    <property type="match status" value="1"/>
</dbReference>
<dbReference type="GO" id="GO:0006259">
    <property type="term" value="P:DNA metabolic process"/>
    <property type="evidence" value="ECO:0007669"/>
    <property type="project" value="InterPro"/>
</dbReference>
<dbReference type="GO" id="GO:0003677">
    <property type="term" value="F:DNA binding"/>
    <property type="evidence" value="ECO:0007669"/>
    <property type="project" value="InterPro"/>
</dbReference>
<dbReference type="AlphaFoldDB" id="A0A7W9GSX9"/>
<dbReference type="Proteomes" id="UP000542813">
    <property type="component" value="Unassembled WGS sequence"/>
</dbReference>
<keyword evidence="4" id="KW-0472">Membrane</keyword>
<dbReference type="Gene3D" id="3.40.50.1820">
    <property type="entry name" value="alpha/beta hydrolase"/>
    <property type="match status" value="1"/>
</dbReference>
<feature type="transmembrane region" description="Helical" evidence="4">
    <location>
        <begin position="68"/>
        <end position="88"/>
    </location>
</feature>
<dbReference type="InterPro" id="IPR002925">
    <property type="entry name" value="Dienelactn_hydro"/>
</dbReference>
<evidence type="ECO:0000313" key="7">
    <source>
        <dbReference type="Proteomes" id="UP000542813"/>
    </source>
</evidence>
<dbReference type="InterPro" id="IPR049492">
    <property type="entry name" value="BD-FAE-like_dom"/>
</dbReference>
<reference evidence="6 7" key="1">
    <citation type="submission" date="2020-08" db="EMBL/GenBank/DDBJ databases">
        <title>Sequencing the genomes of 1000 actinobacteria strains.</title>
        <authorList>
            <person name="Klenk H.-P."/>
        </authorList>
    </citation>
    <scope>NUCLEOTIDE SEQUENCE [LARGE SCALE GENOMIC DNA]</scope>
    <source>
        <strain evidence="6 7">DSM 102122</strain>
    </source>
</reference>
<dbReference type="Pfam" id="PF01738">
    <property type="entry name" value="DLH"/>
    <property type="match status" value="1"/>
</dbReference>
<dbReference type="SUPFAM" id="SSF53474">
    <property type="entry name" value="alpha/beta-Hydrolases"/>
    <property type="match status" value="1"/>
</dbReference>
<evidence type="ECO:0000256" key="2">
    <source>
        <dbReference type="ARBA" id="ARBA00022801"/>
    </source>
</evidence>
<sequence>MPYGYLVSIVILAFGTLAALAPVPYRYPVVGKLGFVTGLVVNELPFLALTLLAGSTALAFAEGDIASAGSWAVVGLAALIPAGLVVVARRSLGAPGIVRAALAEALGAGATGGLRRTPWASILLRPLWVHRLDVRRVRNLAYGPAGRRNRLDVYRSRAAGGATETAPVIVYFHGGGYYSGSKNREGRLMLYRLAAGGFVGVSANYRLRPRADFADHLADVERVLAWVRTHIAEHGGDPDRVIVAGSSAGAHLAAITALTPADTSTPDAPVTTRPLAAVCLYGYYGYYYGTGPADLPVSSPLGYAADAAPPVFVAHGDRDPMVPVEAAREFVAHLRSASPNPVVYAELPGAQHAFDLFRSVRHEAVIDGVEAFAAAVARPTARQPEVITSSPRV</sequence>
<gene>
    <name evidence="6" type="ORF">HD601_003701</name>
</gene>
<dbReference type="GO" id="GO:0005524">
    <property type="term" value="F:ATP binding"/>
    <property type="evidence" value="ECO:0007669"/>
    <property type="project" value="UniProtKB-KW"/>
</dbReference>
<keyword evidence="4" id="KW-0812">Transmembrane</keyword>